<evidence type="ECO:0000313" key="12">
    <source>
        <dbReference type="Proteomes" id="UP000299102"/>
    </source>
</evidence>
<evidence type="ECO:0000259" key="10">
    <source>
        <dbReference type="PROSITE" id="PS50011"/>
    </source>
</evidence>
<dbReference type="GO" id="GO:0004674">
    <property type="term" value="F:protein serine/threonine kinase activity"/>
    <property type="evidence" value="ECO:0007669"/>
    <property type="project" value="UniProtKB-KW"/>
</dbReference>
<keyword evidence="11" id="KW-0132">Cell division</keyword>
<dbReference type="PANTHER" id="PTHR44167">
    <property type="entry name" value="OVARIAN-SPECIFIC SERINE/THREONINE-PROTEIN KINASE LOK-RELATED"/>
    <property type="match status" value="1"/>
</dbReference>
<dbReference type="PROSITE" id="PS00108">
    <property type="entry name" value="PROTEIN_KINASE_ST"/>
    <property type="match status" value="1"/>
</dbReference>
<dbReference type="GO" id="GO:0005634">
    <property type="term" value="C:nucleus"/>
    <property type="evidence" value="ECO:0007669"/>
    <property type="project" value="TreeGrafter"/>
</dbReference>
<evidence type="ECO:0000256" key="7">
    <source>
        <dbReference type="PROSITE-ProRule" id="PRU10141"/>
    </source>
</evidence>
<dbReference type="PROSITE" id="PS00107">
    <property type="entry name" value="PROTEIN_KINASE_ATP"/>
    <property type="match status" value="1"/>
</dbReference>
<dbReference type="InterPro" id="IPR011009">
    <property type="entry name" value="Kinase-like_dom_sf"/>
</dbReference>
<evidence type="ECO:0000256" key="4">
    <source>
        <dbReference type="ARBA" id="ARBA00022741"/>
    </source>
</evidence>
<dbReference type="Gene3D" id="3.30.200.20">
    <property type="entry name" value="Phosphorylase Kinase, domain 1"/>
    <property type="match status" value="1"/>
</dbReference>
<evidence type="ECO:0000256" key="5">
    <source>
        <dbReference type="ARBA" id="ARBA00022777"/>
    </source>
</evidence>
<organism evidence="11 12">
    <name type="scientific">Eumeta variegata</name>
    <name type="common">Bagworm moth</name>
    <name type="synonym">Eumeta japonica</name>
    <dbReference type="NCBI Taxonomy" id="151549"/>
    <lineage>
        <taxon>Eukaryota</taxon>
        <taxon>Metazoa</taxon>
        <taxon>Ecdysozoa</taxon>
        <taxon>Arthropoda</taxon>
        <taxon>Hexapoda</taxon>
        <taxon>Insecta</taxon>
        <taxon>Pterygota</taxon>
        <taxon>Neoptera</taxon>
        <taxon>Endopterygota</taxon>
        <taxon>Lepidoptera</taxon>
        <taxon>Glossata</taxon>
        <taxon>Ditrysia</taxon>
        <taxon>Tineoidea</taxon>
        <taxon>Psychidae</taxon>
        <taxon>Oiketicinae</taxon>
        <taxon>Eumeta</taxon>
    </lineage>
</organism>
<keyword evidence="5 11" id="KW-0418">Kinase</keyword>
<dbReference type="SUPFAM" id="SSF56112">
    <property type="entry name" value="Protein kinase-like (PK-like)"/>
    <property type="match status" value="1"/>
</dbReference>
<keyword evidence="2 8" id="KW-0723">Serine/threonine-protein kinase</keyword>
<dbReference type="GO" id="GO:0044773">
    <property type="term" value="P:mitotic DNA damage checkpoint signaling"/>
    <property type="evidence" value="ECO:0007669"/>
    <property type="project" value="TreeGrafter"/>
</dbReference>
<dbReference type="OrthoDB" id="10020333at2759"/>
<feature type="region of interest" description="Disordered" evidence="9">
    <location>
        <begin position="248"/>
        <end position="276"/>
    </location>
</feature>
<dbReference type="SMART" id="SM00220">
    <property type="entry name" value="S_TKc"/>
    <property type="match status" value="1"/>
</dbReference>
<keyword evidence="3" id="KW-0808">Transferase</keyword>
<evidence type="ECO:0000256" key="1">
    <source>
        <dbReference type="ARBA" id="ARBA00012513"/>
    </source>
</evidence>
<dbReference type="PANTHER" id="PTHR44167:SF23">
    <property type="entry name" value="CDC7 KINASE, ISOFORM A-RELATED"/>
    <property type="match status" value="1"/>
</dbReference>
<evidence type="ECO:0000256" key="2">
    <source>
        <dbReference type="ARBA" id="ARBA00022527"/>
    </source>
</evidence>
<evidence type="ECO:0000313" key="11">
    <source>
        <dbReference type="EMBL" id="GBP78852.1"/>
    </source>
</evidence>
<dbReference type="Gene3D" id="1.10.510.10">
    <property type="entry name" value="Transferase(Phosphotransferase) domain 1"/>
    <property type="match status" value="2"/>
</dbReference>
<dbReference type="InterPro" id="IPR017441">
    <property type="entry name" value="Protein_kinase_ATP_BS"/>
</dbReference>
<proteinExistence type="inferred from homology"/>
<keyword evidence="12" id="KW-1185">Reference proteome</keyword>
<dbReference type="InterPro" id="IPR000719">
    <property type="entry name" value="Prot_kinase_dom"/>
</dbReference>
<gene>
    <name evidence="11" type="primary">CDC7</name>
    <name evidence="11" type="ORF">EVAR_81114_1</name>
</gene>
<protein>
    <recommendedName>
        <fullName evidence="1">non-specific serine/threonine protein kinase</fullName>
        <ecNumber evidence="1">2.7.11.1</ecNumber>
    </recommendedName>
</protein>
<evidence type="ECO:0000256" key="3">
    <source>
        <dbReference type="ARBA" id="ARBA00022679"/>
    </source>
</evidence>
<comment type="caution">
    <text evidence="11">The sequence shown here is derived from an EMBL/GenBank/DDBJ whole genome shotgun (WGS) entry which is preliminary data.</text>
</comment>
<evidence type="ECO:0000256" key="9">
    <source>
        <dbReference type="SAM" id="MobiDB-lite"/>
    </source>
</evidence>
<dbReference type="EMBL" id="BGZK01001389">
    <property type="protein sequence ID" value="GBP78852.1"/>
    <property type="molecule type" value="Genomic_DNA"/>
</dbReference>
<sequence length="500" mass="55232">MSRVNDVNITLWREQTANLRRANVQRANKNEDHDETQHDSDQKQIADLVQKLPKLDKLFQLHRKIGEGTFSSVYVASLRRQATLPEHERRLFAVKHLIPTAHPARVEHELRCLRDIGGQDNVIGVELCLRHYDAIVFVMPYVPHRKFSEYMGEMDTNALQRYMRALLQALRRVHSFGVIHRDVKPSNFLYDMCTDTYMLVDFGLAQRIAPTACAPPTAATDARVLVERAPTVAAHPVQPLRLSVKRPRCEEDSLVPPNKRSALASGTSTAARPRPGSVAAVLSNPKKIADCGSISVCPCAGRGGVCGVCAGRAMARAPRAGTQGFRPPEVLLKYPHQSTAVDMWACGVILLSVLSGRYPFFRAPDDASAAAEVVSLLGTDVMARAARALGRRLVTSAPRRGFCLRRLCARLRSPPPPPTYSAIPVSACRHCALPQLECVCRDDRRQAERIEDGLRWAGYPDAAFALAARLLDPDPRTRITAADALAHPFLITDCDDVLLT</sequence>
<keyword evidence="4 7" id="KW-0547">Nucleotide-binding</keyword>
<keyword evidence="6 7" id="KW-0067">ATP-binding</keyword>
<comment type="similarity">
    <text evidence="8">Belongs to the protein kinase superfamily.</text>
</comment>
<dbReference type="Proteomes" id="UP000299102">
    <property type="component" value="Unassembled WGS sequence"/>
</dbReference>
<keyword evidence="11" id="KW-0131">Cell cycle</keyword>
<dbReference type="AlphaFoldDB" id="A0A4C1YV95"/>
<dbReference type="STRING" id="151549.A0A4C1YV95"/>
<feature type="binding site" evidence="7">
    <location>
        <position position="95"/>
    </location>
    <ligand>
        <name>ATP</name>
        <dbReference type="ChEBI" id="CHEBI:30616"/>
    </ligand>
</feature>
<accession>A0A4C1YV95</accession>
<dbReference type="EC" id="2.7.11.1" evidence="1"/>
<evidence type="ECO:0000256" key="8">
    <source>
        <dbReference type="RuleBase" id="RU000304"/>
    </source>
</evidence>
<name>A0A4C1YV95_EUMVA</name>
<dbReference type="GO" id="GO:0005524">
    <property type="term" value="F:ATP binding"/>
    <property type="evidence" value="ECO:0007669"/>
    <property type="project" value="UniProtKB-UniRule"/>
</dbReference>
<dbReference type="CDD" id="cd14019">
    <property type="entry name" value="STKc_Cdc7"/>
    <property type="match status" value="1"/>
</dbReference>
<dbReference type="InterPro" id="IPR008271">
    <property type="entry name" value="Ser/Thr_kinase_AS"/>
</dbReference>
<reference evidence="11 12" key="1">
    <citation type="journal article" date="2019" name="Commun. Biol.">
        <title>The bagworm genome reveals a unique fibroin gene that provides high tensile strength.</title>
        <authorList>
            <person name="Kono N."/>
            <person name="Nakamura H."/>
            <person name="Ohtoshi R."/>
            <person name="Tomita M."/>
            <person name="Numata K."/>
            <person name="Arakawa K."/>
        </authorList>
    </citation>
    <scope>NUCLEOTIDE SEQUENCE [LARGE SCALE GENOMIC DNA]</scope>
</reference>
<evidence type="ECO:0000256" key="6">
    <source>
        <dbReference type="ARBA" id="ARBA00022840"/>
    </source>
</evidence>
<dbReference type="Pfam" id="PF00069">
    <property type="entry name" value="Pkinase"/>
    <property type="match status" value="2"/>
</dbReference>
<dbReference type="GO" id="GO:0051301">
    <property type="term" value="P:cell division"/>
    <property type="evidence" value="ECO:0007669"/>
    <property type="project" value="UniProtKB-KW"/>
</dbReference>
<feature type="domain" description="Protein kinase" evidence="10">
    <location>
        <begin position="59"/>
        <end position="490"/>
    </location>
</feature>
<dbReference type="PROSITE" id="PS50011">
    <property type="entry name" value="PROTEIN_KINASE_DOM"/>
    <property type="match status" value="1"/>
</dbReference>